<reference evidence="7 8" key="1">
    <citation type="submission" date="2023-02" db="EMBL/GenBank/DDBJ databases">
        <title>Streptomyces sp. SCA4-21 with antifungal activity against Fusarium oxysporum f. sp. cubense, Streptomyces sp. SCA2-17 with antifungal activity against Fusarium oxysporum f. sp. cubense.</title>
        <authorList>
            <person name="Qi D."/>
        </authorList>
    </citation>
    <scope>NUCLEOTIDE SEQUENCE [LARGE SCALE GENOMIC DNA]</scope>
    <source>
        <strain evidence="7 8">SCA4-21</strain>
    </source>
</reference>
<evidence type="ECO:0000256" key="5">
    <source>
        <dbReference type="ARBA" id="ARBA00023239"/>
    </source>
</evidence>
<dbReference type="InterPro" id="IPR010977">
    <property type="entry name" value="Aromatic_deC"/>
</dbReference>
<evidence type="ECO:0000313" key="8">
    <source>
        <dbReference type="Proteomes" id="UP001305606"/>
    </source>
</evidence>
<dbReference type="PRINTS" id="PR00800">
    <property type="entry name" value="YHDCRBOXLASE"/>
</dbReference>
<dbReference type="Gene3D" id="3.40.640.10">
    <property type="entry name" value="Type I PLP-dependent aspartate aminotransferase-like (Major domain)"/>
    <property type="match status" value="1"/>
</dbReference>
<dbReference type="GO" id="GO:0008483">
    <property type="term" value="F:transaminase activity"/>
    <property type="evidence" value="ECO:0007669"/>
    <property type="project" value="UniProtKB-KW"/>
</dbReference>
<dbReference type="Pfam" id="PF00282">
    <property type="entry name" value="Pyridoxal_deC"/>
    <property type="match status" value="1"/>
</dbReference>
<keyword evidence="7" id="KW-0032">Aminotransferase</keyword>
<dbReference type="Proteomes" id="UP001305606">
    <property type="component" value="Chromosome"/>
</dbReference>
<dbReference type="PANTHER" id="PTHR11999">
    <property type="entry name" value="GROUP II PYRIDOXAL-5-PHOSPHATE DECARBOXYLASE"/>
    <property type="match status" value="1"/>
</dbReference>
<dbReference type="RefSeq" id="WP_311038454.1">
    <property type="nucleotide sequence ID" value="NZ_CP117522.1"/>
</dbReference>
<keyword evidence="8" id="KW-1185">Reference proteome</keyword>
<dbReference type="InterPro" id="IPR015424">
    <property type="entry name" value="PyrdxlP-dep_Trfase"/>
</dbReference>
<evidence type="ECO:0000256" key="2">
    <source>
        <dbReference type="ARBA" id="ARBA00009533"/>
    </source>
</evidence>
<dbReference type="Gene3D" id="1.20.1340.10">
    <property type="entry name" value="dopa decarboxylase, N-terminal domain"/>
    <property type="match status" value="1"/>
</dbReference>
<evidence type="ECO:0000256" key="3">
    <source>
        <dbReference type="ARBA" id="ARBA00022793"/>
    </source>
</evidence>
<comment type="similarity">
    <text evidence="2 6">Belongs to the group II decarboxylase family.</text>
</comment>
<name>A0ABY9V562_9ACTN</name>
<dbReference type="InterPro" id="IPR015422">
    <property type="entry name" value="PyrdxlP-dep_Trfase_small"/>
</dbReference>
<evidence type="ECO:0000256" key="4">
    <source>
        <dbReference type="ARBA" id="ARBA00022898"/>
    </source>
</evidence>
<evidence type="ECO:0000313" key="7">
    <source>
        <dbReference type="EMBL" id="WNF00023.1"/>
    </source>
</evidence>
<keyword evidence="7" id="KW-0808">Transferase</keyword>
<dbReference type="InterPro" id="IPR002129">
    <property type="entry name" value="PyrdxlP-dep_de-COase"/>
</dbReference>
<dbReference type="InterPro" id="IPR015421">
    <property type="entry name" value="PyrdxlP-dep_Trfase_major"/>
</dbReference>
<dbReference type="EMBL" id="CP117522">
    <property type="protein sequence ID" value="WNF00023.1"/>
    <property type="molecule type" value="Genomic_DNA"/>
</dbReference>
<keyword evidence="3" id="KW-0210">Decarboxylase</keyword>
<organism evidence="7 8">
    <name type="scientific">Streptomyces luomodiensis</name>
    <dbReference type="NCBI Taxonomy" id="3026192"/>
    <lineage>
        <taxon>Bacteria</taxon>
        <taxon>Bacillati</taxon>
        <taxon>Actinomycetota</taxon>
        <taxon>Actinomycetes</taxon>
        <taxon>Kitasatosporales</taxon>
        <taxon>Streptomycetaceae</taxon>
        <taxon>Streptomyces</taxon>
    </lineage>
</organism>
<evidence type="ECO:0000256" key="6">
    <source>
        <dbReference type="RuleBase" id="RU000382"/>
    </source>
</evidence>
<protein>
    <submittedName>
        <fullName evidence="7">Aminotransferase class I/II-fold pyridoxal phosphate-dependent enzyme</fullName>
    </submittedName>
</protein>
<keyword evidence="4 6" id="KW-0663">Pyridoxal phosphate</keyword>
<evidence type="ECO:0000256" key="1">
    <source>
        <dbReference type="ARBA" id="ARBA00001933"/>
    </source>
</evidence>
<comment type="cofactor">
    <cofactor evidence="1 6">
        <name>pyridoxal 5'-phosphate</name>
        <dbReference type="ChEBI" id="CHEBI:597326"/>
    </cofactor>
</comment>
<dbReference type="SUPFAM" id="SSF53383">
    <property type="entry name" value="PLP-dependent transferases"/>
    <property type="match status" value="1"/>
</dbReference>
<keyword evidence="5 6" id="KW-0456">Lyase</keyword>
<sequence>MSGDLGPALPEDQFRRLAHETADIVADYLAGIRQDPVVRVMPDTVRRRLKEQELGDDSVSAAQLVQEIREFVLPYPMGNGHPRFFGWINSAPAPVGILAEMLVAAQNPSADVGDIAALHVETAVLEWFKDLMGFPSAAAGILISGGTMATLTGLAAARQWVAESDGWDVRRDGVRPPDGRRLLVYVSEETHSSVRKAVELLGLGSSALRTVEVDDGYRMDPDALARRIERDAELGERPFCVVATAGTVNSGAIDPLARIADICDRHGLWLHIDGAYGAIARTHPRVAPELRGIARADSLSIDPHKWLSVPVECGCALVRDGELLRRTFAYVPPYLHTEEGVGIGGPDFAQYGFQQTRGFRALKLWAVLRHMGLRGLREMIGRHLALARELAALIDDAPDLHMAAPVTLSVVAFRYVPAGATDDPEALNRLNRAIEAEVQNDGRVFLTTTRLRGRLVLRACVLHYDTRSEDLVELVHVVREVGAALAAKGASDPSWPSMEAEGT</sequence>
<gene>
    <name evidence="7" type="ORF">PS467_34240</name>
</gene>
<proteinExistence type="inferred from homology"/>
<accession>A0ABY9V562</accession>
<dbReference type="Gene3D" id="3.90.1150.10">
    <property type="entry name" value="Aspartate Aminotransferase, domain 1"/>
    <property type="match status" value="1"/>
</dbReference>
<dbReference type="PANTHER" id="PTHR11999:SF70">
    <property type="entry name" value="MIP05841P"/>
    <property type="match status" value="1"/>
</dbReference>